<dbReference type="InterPro" id="IPR006674">
    <property type="entry name" value="HD_domain"/>
</dbReference>
<dbReference type="PROSITE" id="PS51832">
    <property type="entry name" value="HD_GYP"/>
    <property type="match status" value="1"/>
</dbReference>
<evidence type="ECO:0000259" key="1">
    <source>
        <dbReference type="PROSITE" id="PS51831"/>
    </source>
</evidence>
<proteinExistence type="predicted"/>
<dbReference type="NCBIfam" id="TIGR00277">
    <property type="entry name" value="HDIG"/>
    <property type="match status" value="1"/>
</dbReference>
<dbReference type="Gene3D" id="1.10.3210.10">
    <property type="entry name" value="Hypothetical protein af1432"/>
    <property type="match status" value="1"/>
</dbReference>
<evidence type="ECO:0000259" key="2">
    <source>
        <dbReference type="PROSITE" id="PS51832"/>
    </source>
</evidence>
<dbReference type="InterPro" id="IPR006675">
    <property type="entry name" value="HDIG_dom"/>
</dbReference>
<dbReference type="eggNOG" id="COG2206">
    <property type="taxonomic scope" value="Bacteria"/>
</dbReference>
<dbReference type="EC" id="3.1.4.52" evidence="3"/>
<gene>
    <name evidence="3" type="ORF">BRLA_c006460</name>
</gene>
<dbReference type="InterPro" id="IPR003607">
    <property type="entry name" value="HD/PDEase_dom"/>
</dbReference>
<dbReference type="PROSITE" id="PS51831">
    <property type="entry name" value="HD"/>
    <property type="match status" value="1"/>
</dbReference>
<dbReference type="CDD" id="cd00077">
    <property type="entry name" value="HDc"/>
    <property type="match status" value="1"/>
</dbReference>
<evidence type="ECO:0000313" key="4">
    <source>
        <dbReference type="Proteomes" id="UP000005850"/>
    </source>
</evidence>
<accession>A0A075QZI9</accession>
<dbReference type="Pfam" id="PF13487">
    <property type="entry name" value="HD_5"/>
    <property type="match status" value="1"/>
</dbReference>
<dbReference type="SUPFAM" id="SSF109604">
    <property type="entry name" value="HD-domain/PDEase-like"/>
    <property type="match status" value="1"/>
</dbReference>
<protein>
    <submittedName>
        <fullName evidence="3">Cyclic di-GMP phosphodiesterase response regulator RpfG</fullName>
        <ecNumber evidence="3">3.1.4.52</ecNumber>
    </submittedName>
</protein>
<evidence type="ECO:0000313" key="3">
    <source>
        <dbReference type="EMBL" id="AIG25004.1"/>
    </source>
</evidence>
<dbReference type="RefSeq" id="WP_003335515.1">
    <property type="nucleotide sequence ID" value="NZ_CP007806.1"/>
</dbReference>
<dbReference type="PANTHER" id="PTHR43155:SF2">
    <property type="entry name" value="CYCLIC DI-GMP PHOSPHODIESTERASE PA4108"/>
    <property type="match status" value="1"/>
</dbReference>
<dbReference type="PANTHER" id="PTHR43155">
    <property type="entry name" value="CYCLIC DI-GMP PHOSPHODIESTERASE PA4108-RELATED"/>
    <property type="match status" value="1"/>
</dbReference>
<organism evidence="3 4">
    <name type="scientific">Brevibacillus laterosporus LMG 15441</name>
    <dbReference type="NCBI Taxonomy" id="1042163"/>
    <lineage>
        <taxon>Bacteria</taxon>
        <taxon>Bacillati</taxon>
        <taxon>Bacillota</taxon>
        <taxon>Bacilli</taxon>
        <taxon>Bacillales</taxon>
        <taxon>Paenibacillaceae</taxon>
        <taxon>Brevibacillus</taxon>
    </lineage>
</organism>
<dbReference type="GO" id="GO:0071111">
    <property type="term" value="F:cyclic-guanylate-specific phosphodiesterase activity"/>
    <property type="evidence" value="ECO:0007669"/>
    <property type="project" value="UniProtKB-EC"/>
</dbReference>
<reference evidence="3 4" key="1">
    <citation type="journal article" date="2011" name="J. Bacteriol.">
        <title>Genome sequence of Brevibacillus laterosporus LMG 15441, a pathogen of invertebrates.</title>
        <authorList>
            <person name="Djukic M."/>
            <person name="Poehlein A."/>
            <person name="Thurmer A."/>
            <person name="Daniel R."/>
        </authorList>
    </citation>
    <scope>NUCLEOTIDE SEQUENCE [LARGE SCALE GENOMIC DNA]</scope>
    <source>
        <strain evidence="3 4">LMG 15441</strain>
    </source>
</reference>
<dbReference type="EMBL" id="CP007806">
    <property type="protein sequence ID" value="AIG25004.1"/>
    <property type="molecule type" value="Genomic_DNA"/>
</dbReference>
<dbReference type="HOGENOM" id="CLU_000445_92_1_9"/>
<feature type="domain" description="HD" evidence="1">
    <location>
        <begin position="138"/>
        <end position="261"/>
    </location>
</feature>
<sequence length="355" mass="40560">MVQVHMDLSLEGRVLAEDIYNAYGVLLLSKGTVLTSKEIAKLKGNGFQSVNVKEIPHNQEDDRYLRKQFQQISANNHLVETYMNATQTLKSLYTSVTHQYMPPIHEFEQLYETLRDQVISQRDLFRSLYLLEGSENYTYRHSINVGILSAIIANLVGMPQEEVEMMGVAGLLHDIGKMLVPSKIVMKPDRLTEDEFEIMKLHTVYGHDLFQKSGEFPDVFAQIALLHHERMDGSGYPEQRIGDEIPLSCQIVAIADMFDAICSDRIYKERTSPFEAAQLLWNDACIGKLNPKIVSTFMQSIISMYIGSRALLSNGDEVEIVLINADEPMRPLVRKGTEYFDLRNKRDLHLQKMIL</sequence>
<dbReference type="STRING" id="1042163.BRLA_c006460"/>
<name>A0A075QZI9_BRELA</name>
<dbReference type="Proteomes" id="UP000005850">
    <property type="component" value="Chromosome"/>
</dbReference>
<keyword evidence="3" id="KW-0378">Hydrolase</keyword>
<feature type="domain" description="HD-GYP" evidence="2">
    <location>
        <begin position="116"/>
        <end position="313"/>
    </location>
</feature>
<keyword evidence="4" id="KW-1185">Reference proteome</keyword>
<dbReference type="KEGG" id="blr:BRLA_c006460"/>
<dbReference type="InterPro" id="IPR037522">
    <property type="entry name" value="HD_GYP_dom"/>
</dbReference>
<dbReference type="AlphaFoldDB" id="A0A075QZI9"/>
<dbReference type="SMART" id="SM00471">
    <property type="entry name" value="HDc"/>
    <property type="match status" value="1"/>
</dbReference>